<evidence type="ECO:0000313" key="2">
    <source>
        <dbReference type="EMBL" id="KAF2105270.1"/>
    </source>
</evidence>
<feature type="signal peptide" evidence="1">
    <location>
        <begin position="1"/>
        <end position="21"/>
    </location>
</feature>
<organism evidence="2 3">
    <name type="scientific">Lophiotrema nucula</name>
    <dbReference type="NCBI Taxonomy" id="690887"/>
    <lineage>
        <taxon>Eukaryota</taxon>
        <taxon>Fungi</taxon>
        <taxon>Dikarya</taxon>
        <taxon>Ascomycota</taxon>
        <taxon>Pezizomycotina</taxon>
        <taxon>Dothideomycetes</taxon>
        <taxon>Pleosporomycetidae</taxon>
        <taxon>Pleosporales</taxon>
        <taxon>Lophiotremataceae</taxon>
        <taxon>Lophiotrema</taxon>
    </lineage>
</organism>
<dbReference type="EMBL" id="ML977387">
    <property type="protein sequence ID" value="KAF2105270.1"/>
    <property type="molecule type" value="Genomic_DNA"/>
</dbReference>
<name>A0A6A5YED9_9PLEO</name>
<accession>A0A6A5YED9</accession>
<reference evidence="2" key="1">
    <citation type="journal article" date="2020" name="Stud. Mycol.">
        <title>101 Dothideomycetes genomes: a test case for predicting lifestyles and emergence of pathogens.</title>
        <authorList>
            <person name="Haridas S."/>
            <person name="Albert R."/>
            <person name="Binder M."/>
            <person name="Bloem J."/>
            <person name="Labutti K."/>
            <person name="Salamov A."/>
            <person name="Andreopoulos B."/>
            <person name="Baker S."/>
            <person name="Barry K."/>
            <person name="Bills G."/>
            <person name="Bluhm B."/>
            <person name="Cannon C."/>
            <person name="Castanera R."/>
            <person name="Culley D."/>
            <person name="Daum C."/>
            <person name="Ezra D."/>
            <person name="Gonzalez J."/>
            <person name="Henrissat B."/>
            <person name="Kuo A."/>
            <person name="Liang C."/>
            <person name="Lipzen A."/>
            <person name="Lutzoni F."/>
            <person name="Magnuson J."/>
            <person name="Mondo S."/>
            <person name="Nolan M."/>
            <person name="Ohm R."/>
            <person name="Pangilinan J."/>
            <person name="Park H.-J."/>
            <person name="Ramirez L."/>
            <person name="Alfaro M."/>
            <person name="Sun H."/>
            <person name="Tritt A."/>
            <person name="Yoshinaga Y."/>
            <person name="Zwiers L.-H."/>
            <person name="Turgeon B."/>
            <person name="Goodwin S."/>
            <person name="Spatafora J."/>
            <person name="Crous P."/>
            <person name="Grigoriev I."/>
        </authorList>
    </citation>
    <scope>NUCLEOTIDE SEQUENCE</scope>
    <source>
        <strain evidence="2">CBS 627.86</strain>
    </source>
</reference>
<keyword evidence="3" id="KW-1185">Reference proteome</keyword>
<proteinExistence type="predicted"/>
<feature type="chain" id="PRO_5025371921" evidence="1">
    <location>
        <begin position="22"/>
        <end position="137"/>
    </location>
</feature>
<gene>
    <name evidence="2" type="ORF">BDV96DRAFT_608388</name>
</gene>
<dbReference type="Proteomes" id="UP000799770">
    <property type="component" value="Unassembled WGS sequence"/>
</dbReference>
<dbReference type="AlphaFoldDB" id="A0A6A5YED9"/>
<sequence length="137" mass="15316">MILLVFLIFLVLLVLLGGLVGLPIGSRASKTRSLHHLADNGLSATNALRRWEAGDGRASLVELRLKSSVPDVSVDVNEEGYWVPIVSKLRSGRVHIQLLVETQIGSNNNIVEKPIVLSSIKRFYLKVYNKDYYIIIY</sequence>
<protein>
    <submittedName>
        <fullName evidence="2">Uncharacterized protein</fullName>
    </submittedName>
</protein>
<keyword evidence="1" id="KW-0732">Signal</keyword>
<evidence type="ECO:0000313" key="3">
    <source>
        <dbReference type="Proteomes" id="UP000799770"/>
    </source>
</evidence>
<evidence type="ECO:0000256" key="1">
    <source>
        <dbReference type="SAM" id="SignalP"/>
    </source>
</evidence>